<evidence type="ECO:0000259" key="1">
    <source>
        <dbReference type="Pfam" id="PF22636"/>
    </source>
</evidence>
<dbReference type="PIRSF" id="PIRSF014972">
    <property type="entry name" value="FlK"/>
    <property type="match status" value="1"/>
</dbReference>
<organism evidence="2 3">
    <name type="scientific">Clostridium oceanicum</name>
    <dbReference type="NCBI Taxonomy" id="1543"/>
    <lineage>
        <taxon>Bacteria</taxon>
        <taxon>Bacillati</taxon>
        <taxon>Bacillota</taxon>
        <taxon>Clostridia</taxon>
        <taxon>Eubacteriales</taxon>
        <taxon>Clostridiaceae</taxon>
        <taxon>Clostridium</taxon>
    </lineage>
</organism>
<evidence type="ECO:0000313" key="2">
    <source>
        <dbReference type="EMBL" id="GAA0745239.1"/>
    </source>
</evidence>
<name>A0ABP3V206_9CLOT</name>
<proteinExistence type="predicted"/>
<dbReference type="InterPro" id="IPR054485">
    <property type="entry name" value="FlK-like_dom"/>
</dbReference>
<dbReference type="RefSeq" id="WP_343763054.1">
    <property type="nucleotide sequence ID" value="NZ_BAAACG010000016.1"/>
</dbReference>
<reference evidence="3" key="1">
    <citation type="journal article" date="2019" name="Int. J. Syst. Evol. Microbiol.">
        <title>The Global Catalogue of Microorganisms (GCM) 10K type strain sequencing project: providing services to taxonomists for standard genome sequencing and annotation.</title>
        <authorList>
            <consortium name="The Broad Institute Genomics Platform"/>
            <consortium name="The Broad Institute Genome Sequencing Center for Infectious Disease"/>
            <person name="Wu L."/>
            <person name="Ma J."/>
        </authorList>
    </citation>
    <scope>NUCLEOTIDE SEQUENCE [LARGE SCALE GENOMIC DNA]</scope>
    <source>
        <strain evidence="3">JCM 1407</strain>
    </source>
</reference>
<dbReference type="Proteomes" id="UP001501510">
    <property type="component" value="Unassembled WGS sequence"/>
</dbReference>
<dbReference type="PANTHER" id="PTHR36934:SF1">
    <property type="entry name" value="THIOESTERASE DOMAIN-CONTAINING PROTEIN"/>
    <property type="match status" value="1"/>
</dbReference>
<accession>A0ABP3V206</accession>
<dbReference type="InterPro" id="IPR029069">
    <property type="entry name" value="HotDog_dom_sf"/>
</dbReference>
<dbReference type="Pfam" id="PF22636">
    <property type="entry name" value="FlK"/>
    <property type="match status" value="1"/>
</dbReference>
<gene>
    <name evidence="2" type="ORF">GCM10008906_31220</name>
</gene>
<evidence type="ECO:0000313" key="3">
    <source>
        <dbReference type="Proteomes" id="UP001501510"/>
    </source>
</evidence>
<dbReference type="EMBL" id="BAAACG010000016">
    <property type="protein sequence ID" value="GAA0745239.1"/>
    <property type="molecule type" value="Genomic_DNA"/>
</dbReference>
<keyword evidence="3" id="KW-1185">Reference proteome</keyword>
<feature type="domain" description="Fluoroacetyl-CoA-specific thioesterase-like" evidence="1">
    <location>
        <begin position="17"/>
        <end position="119"/>
    </location>
</feature>
<dbReference type="PANTHER" id="PTHR36934">
    <property type="entry name" value="BLR0278 PROTEIN"/>
    <property type="match status" value="1"/>
</dbReference>
<dbReference type="Gene3D" id="3.10.129.10">
    <property type="entry name" value="Hotdog Thioesterase"/>
    <property type="match status" value="1"/>
</dbReference>
<dbReference type="InterPro" id="IPR025540">
    <property type="entry name" value="FlK"/>
</dbReference>
<protein>
    <recommendedName>
        <fullName evidence="1">Fluoroacetyl-CoA-specific thioesterase-like domain-containing protein</fullName>
    </recommendedName>
</protein>
<sequence length="129" mass="14031">MELNLKEGMESVLETTVTSEDTASKYGSGSLEVYATPAMIGLMENTAKSCVDSKLDSEYSTVGIAVDIKHIKATAVGLKVKCEATLTKIDGKKLYFNVKAWDEVGKIGEGNHVRYIVNSKEFMKKNGMA</sequence>
<comment type="caution">
    <text evidence="2">The sequence shown here is derived from an EMBL/GenBank/DDBJ whole genome shotgun (WGS) entry which is preliminary data.</text>
</comment>
<dbReference type="SUPFAM" id="SSF54637">
    <property type="entry name" value="Thioesterase/thiol ester dehydrase-isomerase"/>
    <property type="match status" value="1"/>
</dbReference>